<dbReference type="PROSITE" id="PS00135">
    <property type="entry name" value="TRYPSIN_SER"/>
    <property type="match status" value="1"/>
</dbReference>
<dbReference type="GO" id="GO:0004252">
    <property type="term" value="F:serine-type endopeptidase activity"/>
    <property type="evidence" value="ECO:0007669"/>
    <property type="project" value="InterPro"/>
</dbReference>
<dbReference type="PANTHER" id="PTHR24252:SF7">
    <property type="entry name" value="HYALIN"/>
    <property type="match status" value="1"/>
</dbReference>
<feature type="signal peptide" evidence="8">
    <location>
        <begin position="1"/>
        <end position="19"/>
    </location>
</feature>
<dbReference type="Pfam" id="PF00089">
    <property type="entry name" value="Trypsin"/>
    <property type="match status" value="1"/>
</dbReference>
<evidence type="ECO:0000256" key="5">
    <source>
        <dbReference type="ARBA" id="ARBA00022825"/>
    </source>
</evidence>
<dbReference type="EMBL" id="MF683331">
    <property type="protein sequence ID" value="ATU82472.1"/>
    <property type="molecule type" value="mRNA"/>
</dbReference>
<evidence type="ECO:0000313" key="10">
    <source>
        <dbReference type="EMBL" id="ATU82472.1"/>
    </source>
</evidence>
<dbReference type="PROSITE" id="PS50240">
    <property type="entry name" value="TRYPSIN_DOM"/>
    <property type="match status" value="1"/>
</dbReference>
<sequence length="315" mass="34918">MRTLAIVVMLTGLLAVSTAMPDDSYLTYGQGSEGSDDDEAGQHVGKVTTNCTCGTTNKDTGRIVGGTETLPNEYPHMVGVGYINKKKTFVSIFCGGSLISEWHVLTAAHCTYQDHDELGIVAGEHNTRSDEDNKYTKVYPVRRVIEHQGWNDKTYEDDIAILLLDTKVELNRYVGLICLPTRRVDITGQHVKVTGWGHTKGGGEESDTLQKVNLRVIKLDICKEKYQKKVIRTNPGTQLCTYSYRKDSCQGDSGGPVIWLDRETNRYTQVGVVSYGAGCATRLPGVNTDVHAYIDWIQTTIHMTRRGVYTCSRNG</sequence>
<accession>A0A2K8JLB8</accession>
<evidence type="ECO:0000256" key="6">
    <source>
        <dbReference type="ARBA" id="ARBA00023157"/>
    </source>
</evidence>
<organism evidence="10">
    <name type="scientific">Lethocerus distinctifemur</name>
    <dbReference type="NCBI Taxonomy" id="280095"/>
    <lineage>
        <taxon>Eukaryota</taxon>
        <taxon>Metazoa</taxon>
        <taxon>Ecdysozoa</taxon>
        <taxon>Arthropoda</taxon>
        <taxon>Hexapoda</taxon>
        <taxon>Insecta</taxon>
        <taxon>Pterygota</taxon>
        <taxon>Neoptera</taxon>
        <taxon>Paraneoptera</taxon>
        <taxon>Hemiptera</taxon>
        <taxon>Heteroptera</taxon>
        <taxon>Panheteroptera</taxon>
        <taxon>Nepomorpha</taxon>
        <taxon>Belostomatidae</taxon>
        <taxon>Lethocerinae</taxon>
        <taxon>Lethocerus</taxon>
    </lineage>
</organism>
<name>A0A2K8JLB8_9HEMI</name>
<evidence type="ECO:0000256" key="1">
    <source>
        <dbReference type="ARBA" id="ARBA00004613"/>
    </source>
</evidence>
<evidence type="ECO:0000259" key="9">
    <source>
        <dbReference type="PROSITE" id="PS50240"/>
    </source>
</evidence>
<keyword evidence="5 7" id="KW-0720">Serine protease</keyword>
<proteinExistence type="evidence at transcript level"/>
<comment type="subcellular location">
    <subcellularLocation>
        <location evidence="1">Secreted</location>
    </subcellularLocation>
</comment>
<evidence type="ECO:0000256" key="7">
    <source>
        <dbReference type="RuleBase" id="RU363034"/>
    </source>
</evidence>
<keyword evidence="3 7" id="KW-0645">Protease</keyword>
<dbReference type="InterPro" id="IPR009003">
    <property type="entry name" value="Peptidase_S1_PA"/>
</dbReference>
<dbReference type="GO" id="GO:0006508">
    <property type="term" value="P:proteolysis"/>
    <property type="evidence" value="ECO:0007669"/>
    <property type="project" value="UniProtKB-KW"/>
</dbReference>
<dbReference type="InterPro" id="IPR001314">
    <property type="entry name" value="Peptidase_S1A"/>
</dbReference>
<dbReference type="PANTHER" id="PTHR24252">
    <property type="entry name" value="ACROSIN-RELATED"/>
    <property type="match status" value="1"/>
</dbReference>
<dbReference type="InterPro" id="IPR018114">
    <property type="entry name" value="TRYPSIN_HIS"/>
</dbReference>
<evidence type="ECO:0000256" key="2">
    <source>
        <dbReference type="ARBA" id="ARBA00022525"/>
    </source>
</evidence>
<dbReference type="Gene3D" id="2.40.10.10">
    <property type="entry name" value="Trypsin-like serine proteases"/>
    <property type="match status" value="1"/>
</dbReference>
<dbReference type="InterPro" id="IPR001254">
    <property type="entry name" value="Trypsin_dom"/>
</dbReference>
<dbReference type="InterPro" id="IPR043504">
    <property type="entry name" value="Peptidase_S1_PA_chymotrypsin"/>
</dbReference>
<feature type="domain" description="Peptidase S1" evidence="9">
    <location>
        <begin position="63"/>
        <end position="302"/>
    </location>
</feature>
<dbReference type="AlphaFoldDB" id="A0A2K8JLB8"/>
<dbReference type="InterPro" id="IPR033116">
    <property type="entry name" value="TRYPSIN_SER"/>
</dbReference>
<dbReference type="GO" id="GO:0005576">
    <property type="term" value="C:extracellular region"/>
    <property type="evidence" value="ECO:0007669"/>
    <property type="project" value="UniProtKB-SubCell"/>
</dbReference>
<dbReference type="PROSITE" id="PS00134">
    <property type="entry name" value="TRYPSIN_HIS"/>
    <property type="match status" value="1"/>
</dbReference>
<dbReference type="PRINTS" id="PR00722">
    <property type="entry name" value="CHYMOTRYPSIN"/>
</dbReference>
<keyword evidence="4 7" id="KW-0378">Hydrolase</keyword>
<feature type="chain" id="PRO_5014687892" evidence="8">
    <location>
        <begin position="20"/>
        <end position="315"/>
    </location>
</feature>
<keyword evidence="2" id="KW-0964">Secreted</keyword>
<evidence type="ECO:0000256" key="8">
    <source>
        <dbReference type="SAM" id="SignalP"/>
    </source>
</evidence>
<evidence type="ECO:0000256" key="3">
    <source>
        <dbReference type="ARBA" id="ARBA00022670"/>
    </source>
</evidence>
<dbReference type="FunFam" id="2.40.10.10:FF:000015">
    <property type="entry name" value="Atrial natriuretic peptide-converting enzyme"/>
    <property type="match status" value="1"/>
</dbReference>
<keyword evidence="8" id="KW-0732">Signal</keyword>
<evidence type="ECO:0000256" key="4">
    <source>
        <dbReference type="ARBA" id="ARBA00022801"/>
    </source>
</evidence>
<keyword evidence="6" id="KW-1015">Disulfide bond</keyword>
<dbReference type="CDD" id="cd00190">
    <property type="entry name" value="Tryp_SPc"/>
    <property type="match status" value="1"/>
</dbReference>
<dbReference type="SMART" id="SM00020">
    <property type="entry name" value="Tryp_SPc"/>
    <property type="match status" value="1"/>
</dbReference>
<dbReference type="SUPFAM" id="SSF50494">
    <property type="entry name" value="Trypsin-like serine proteases"/>
    <property type="match status" value="1"/>
</dbReference>
<reference evidence="10" key="1">
    <citation type="journal article" date="2018" name="Cell. Mol. Life Sci.">
        <title>Giant fish-killing water bug reveals ancient and dynamic venom evolution in Heteroptera.</title>
        <authorList>
            <person name="Walker A.A."/>
            <person name="Hernandez-Vargas M.J."/>
            <person name="Corzo G."/>
            <person name="Fry B.G."/>
            <person name="King G.F."/>
        </authorList>
    </citation>
    <scope>NUCLEOTIDE SEQUENCE</scope>
</reference>
<protein>
    <submittedName>
        <fullName evidence="10">Venom S1 protease 6</fullName>
    </submittedName>
</protein>